<dbReference type="InterPro" id="IPR050602">
    <property type="entry name" value="Malonyl-ACP_OMT"/>
</dbReference>
<feature type="compositionally biased region" description="Low complexity" evidence="3">
    <location>
        <begin position="425"/>
        <end position="440"/>
    </location>
</feature>
<dbReference type="CDD" id="cd02440">
    <property type="entry name" value="AdoMet_MTases"/>
    <property type="match status" value="1"/>
</dbReference>
<keyword evidence="1" id="KW-0489">Methyltransferase</keyword>
<comment type="caution">
    <text evidence="4">The sequence shown here is derived from an EMBL/GenBank/DDBJ whole genome shotgun (WGS) entry which is preliminary data.</text>
</comment>
<dbReference type="Gene3D" id="3.40.50.150">
    <property type="entry name" value="Vaccinia Virus protein VP39"/>
    <property type="match status" value="1"/>
</dbReference>
<evidence type="ECO:0000256" key="1">
    <source>
        <dbReference type="ARBA" id="ARBA00022603"/>
    </source>
</evidence>
<dbReference type="Pfam" id="PF13489">
    <property type="entry name" value="Methyltransf_23"/>
    <property type="match status" value="1"/>
</dbReference>
<feature type="region of interest" description="Disordered" evidence="3">
    <location>
        <begin position="420"/>
        <end position="440"/>
    </location>
</feature>
<dbReference type="OMA" id="ITRPMDN"/>
<proteinExistence type="predicted"/>
<dbReference type="AlphaFoldDB" id="D3AWH8"/>
<evidence type="ECO:0000313" key="4">
    <source>
        <dbReference type="EMBL" id="EFA86651.1"/>
    </source>
</evidence>
<dbReference type="InParanoid" id="D3AWH8"/>
<dbReference type="GO" id="GO:0032981">
    <property type="term" value="P:mitochondrial respiratory chain complex I assembly"/>
    <property type="evidence" value="ECO:0007669"/>
    <property type="project" value="TreeGrafter"/>
</dbReference>
<evidence type="ECO:0000313" key="5">
    <source>
        <dbReference type="Proteomes" id="UP000001396"/>
    </source>
</evidence>
<accession>D3AWH8</accession>
<dbReference type="GeneID" id="31355986"/>
<keyword evidence="5" id="KW-1185">Reference proteome</keyword>
<dbReference type="GO" id="GO:0008168">
    <property type="term" value="F:methyltransferase activity"/>
    <property type="evidence" value="ECO:0007669"/>
    <property type="project" value="UniProtKB-KW"/>
</dbReference>
<organism evidence="4 5">
    <name type="scientific">Heterostelium pallidum (strain ATCC 26659 / Pp 5 / PN500)</name>
    <name type="common">Cellular slime mold</name>
    <name type="synonym">Polysphondylium pallidum</name>
    <dbReference type="NCBI Taxonomy" id="670386"/>
    <lineage>
        <taxon>Eukaryota</taxon>
        <taxon>Amoebozoa</taxon>
        <taxon>Evosea</taxon>
        <taxon>Eumycetozoa</taxon>
        <taxon>Dictyostelia</taxon>
        <taxon>Acytosteliales</taxon>
        <taxon>Acytosteliaceae</taxon>
        <taxon>Heterostelium</taxon>
    </lineage>
</organism>
<dbReference type="STRING" id="670386.D3AWH8"/>
<dbReference type="InterPro" id="IPR029063">
    <property type="entry name" value="SAM-dependent_MTases_sf"/>
</dbReference>
<sequence length="440" mass="49693">MQRLNIRCLTFVRNNIINNKNRYTFGSGLVNFSSSSNSDKVNIFNTELKKKQRSYVAKLEDAQTYDYLFDEVGKRLVDRIFDIKDLKFESVLDFGCRNGTVLKQLDSIVNDNNSDNSKSIDYHMVDSSKDMLFRDQHLDINYKIKPNRILVNNMEEPLPFQPQQFDLILSNLSIHWMNDLPGVFSHLKSLLKPNGVFLASLLGEETLTELKDSLYLGDIERHGGFTPHISPFAKLSDVGNLLSKAKFNLPTVDTEKIVIKYGSMFSLMRDLQAMGENNATYKSRVSGGRDTFVAAQSIYQMLYGNDDGSLPATFQVIYLIGWSPHHSQQKPLPRGSAKRHLSEISDNSINIKLNENGGSTTTTTTSNTQTTKNQQQQQPSSTTTTTTSTNSSLEFDATLLEPVPKSDDFIIKRLDKHGNLHEVNNPENNNSNNNNDNNNK</sequence>
<dbReference type="GO" id="GO:0032259">
    <property type="term" value="P:methylation"/>
    <property type="evidence" value="ECO:0007669"/>
    <property type="project" value="UniProtKB-KW"/>
</dbReference>
<dbReference type="PANTHER" id="PTHR13090">
    <property type="entry name" value="ARGININE-HYDROXYLASE NDUFAF5, MITOCHONDRIAL"/>
    <property type="match status" value="1"/>
</dbReference>
<dbReference type="Proteomes" id="UP000001396">
    <property type="component" value="Unassembled WGS sequence"/>
</dbReference>
<dbReference type="FunCoup" id="D3AWH8">
    <property type="interactions" value="202"/>
</dbReference>
<evidence type="ECO:0000256" key="2">
    <source>
        <dbReference type="ARBA" id="ARBA00022679"/>
    </source>
</evidence>
<dbReference type="SUPFAM" id="SSF53335">
    <property type="entry name" value="S-adenosyl-L-methionine-dependent methyltransferases"/>
    <property type="match status" value="1"/>
</dbReference>
<feature type="compositionally biased region" description="Polar residues" evidence="3">
    <location>
        <begin position="344"/>
        <end position="358"/>
    </location>
</feature>
<protein>
    <recommendedName>
        <fullName evidence="6">Methyltransferase type 11 domain-containing protein</fullName>
    </recommendedName>
</protein>
<keyword evidence="2" id="KW-0808">Transferase</keyword>
<gene>
    <name evidence="4" type="ORF">PPL_00452</name>
</gene>
<evidence type="ECO:0008006" key="6">
    <source>
        <dbReference type="Google" id="ProtNLM"/>
    </source>
</evidence>
<dbReference type="RefSeq" id="XP_020438756.1">
    <property type="nucleotide sequence ID" value="XM_020571482.1"/>
</dbReference>
<feature type="compositionally biased region" description="Low complexity" evidence="3">
    <location>
        <begin position="359"/>
        <end position="392"/>
    </location>
</feature>
<dbReference type="EMBL" id="ADBJ01000002">
    <property type="protein sequence ID" value="EFA86651.1"/>
    <property type="molecule type" value="Genomic_DNA"/>
</dbReference>
<evidence type="ECO:0000256" key="3">
    <source>
        <dbReference type="SAM" id="MobiDB-lite"/>
    </source>
</evidence>
<feature type="region of interest" description="Disordered" evidence="3">
    <location>
        <begin position="328"/>
        <end position="393"/>
    </location>
</feature>
<dbReference type="GO" id="GO:0005739">
    <property type="term" value="C:mitochondrion"/>
    <property type="evidence" value="ECO:0007669"/>
    <property type="project" value="TreeGrafter"/>
</dbReference>
<name>D3AWH8_HETP5</name>
<reference evidence="4 5" key="1">
    <citation type="journal article" date="2011" name="Genome Res.">
        <title>Phylogeny-wide analysis of social amoeba genomes highlights ancient origins for complex intercellular communication.</title>
        <authorList>
            <person name="Heidel A.J."/>
            <person name="Lawal H.M."/>
            <person name="Felder M."/>
            <person name="Schilde C."/>
            <person name="Helps N.R."/>
            <person name="Tunggal B."/>
            <person name="Rivero F."/>
            <person name="John U."/>
            <person name="Schleicher M."/>
            <person name="Eichinger L."/>
            <person name="Platzer M."/>
            <person name="Noegel A.A."/>
            <person name="Schaap P."/>
            <person name="Gloeckner G."/>
        </authorList>
    </citation>
    <scope>NUCLEOTIDE SEQUENCE [LARGE SCALE GENOMIC DNA]</scope>
    <source>
        <strain evidence="5">ATCC 26659 / Pp 5 / PN500</strain>
    </source>
</reference>
<dbReference type="PANTHER" id="PTHR13090:SF1">
    <property type="entry name" value="ARGININE-HYDROXYLASE NDUFAF5, MITOCHONDRIAL"/>
    <property type="match status" value="1"/>
</dbReference>